<dbReference type="GO" id="GO:0016874">
    <property type="term" value="F:ligase activity"/>
    <property type="evidence" value="ECO:0007669"/>
    <property type="project" value="UniProtKB-KW"/>
</dbReference>
<dbReference type="PROSITE" id="PS00455">
    <property type="entry name" value="AMP_BINDING"/>
    <property type="match status" value="1"/>
</dbReference>
<dbReference type="InterPro" id="IPR020845">
    <property type="entry name" value="AMP-binding_CS"/>
</dbReference>
<dbReference type="Proteomes" id="UP000824596">
    <property type="component" value="Unassembled WGS sequence"/>
</dbReference>
<dbReference type="SUPFAM" id="SSF52777">
    <property type="entry name" value="CoA-dependent acyltransferases"/>
    <property type="match status" value="3"/>
</dbReference>
<dbReference type="InterPro" id="IPR023213">
    <property type="entry name" value="CAT-like_dom_sf"/>
</dbReference>
<dbReference type="FunFam" id="3.40.50.980:FF:000001">
    <property type="entry name" value="Non-ribosomal peptide synthetase"/>
    <property type="match status" value="1"/>
</dbReference>
<dbReference type="Gene3D" id="3.30.559.30">
    <property type="entry name" value="Nonribosomal peptide synthetase, condensation domain"/>
    <property type="match status" value="2"/>
</dbReference>
<evidence type="ECO:0000259" key="5">
    <source>
        <dbReference type="PROSITE" id="PS50075"/>
    </source>
</evidence>
<accession>A0A9P8N772</accession>
<comment type="caution">
    <text evidence="6">The sequence shown here is derived from an EMBL/GenBank/DDBJ whole genome shotgun (WGS) entry which is preliminary data.</text>
</comment>
<proteinExistence type="predicted"/>
<evidence type="ECO:0000256" key="4">
    <source>
        <dbReference type="SAM" id="MobiDB-lite"/>
    </source>
</evidence>
<dbReference type="InterPro" id="IPR009081">
    <property type="entry name" value="PP-bd_ACP"/>
</dbReference>
<dbReference type="Pfam" id="PF00668">
    <property type="entry name" value="Condensation"/>
    <property type="match status" value="1"/>
</dbReference>
<evidence type="ECO:0000256" key="2">
    <source>
        <dbReference type="ARBA" id="ARBA00022553"/>
    </source>
</evidence>
<dbReference type="GO" id="GO:0031177">
    <property type="term" value="F:phosphopantetheine binding"/>
    <property type="evidence" value="ECO:0007669"/>
    <property type="project" value="TreeGrafter"/>
</dbReference>
<dbReference type="Gene3D" id="3.40.50.980">
    <property type="match status" value="1"/>
</dbReference>
<dbReference type="InterPro" id="IPR036736">
    <property type="entry name" value="ACP-like_sf"/>
</dbReference>
<dbReference type="EMBL" id="JAIZPD010000002">
    <property type="protein sequence ID" value="KAH0967034.1"/>
    <property type="molecule type" value="Genomic_DNA"/>
</dbReference>
<evidence type="ECO:0000256" key="3">
    <source>
        <dbReference type="ARBA" id="ARBA00022598"/>
    </source>
</evidence>
<dbReference type="OrthoDB" id="416786at2759"/>
<feature type="compositionally biased region" description="Polar residues" evidence="4">
    <location>
        <begin position="828"/>
        <end position="851"/>
    </location>
</feature>
<dbReference type="Gene3D" id="3.40.50.720">
    <property type="entry name" value="NAD(P)-binding Rossmann-like Domain"/>
    <property type="match status" value="2"/>
</dbReference>
<organism evidence="6 7">
    <name type="scientific">Hirsutella rhossiliensis</name>
    <dbReference type="NCBI Taxonomy" id="111463"/>
    <lineage>
        <taxon>Eukaryota</taxon>
        <taxon>Fungi</taxon>
        <taxon>Dikarya</taxon>
        <taxon>Ascomycota</taxon>
        <taxon>Pezizomycotina</taxon>
        <taxon>Sordariomycetes</taxon>
        <taxon>Hypocreomycetidae</taxon>
        <taxon>Hypocreales</taxon>
        <taxon>Ophiocordycipitaceae</taxon>
        <taxon>Hirsutella</taxon>
    </lineage>
</organism>
<gene>
    <name evidence="6" type="ORF">HRG_02443</name>
</gene>
<dbReference type="Pfam" id="PF07993">
    <property type="entry name" value="NAD_binding_4"/>
    <property type="match status" value="1"/>
</dbReference>
<dbReference type="GeneID" id="68351572"/>
<reference evidence="6" key="1">
    <citation type="submission" date="2021-09" db="EMBL/GenBank/DDBJ databases">
        <title>A high-quality genome of the endoparasitic fungus Hirsutella rhossiliensis with a comparison of Hirsutella genomes reveals transposable elements contributing to genome size variation.</title>
        <authorList>
            <person name="Lin R."/>
            <person name="Jiao Y."/>
            <person name="Sun X."/>
            <person name="Ling J."/>
            <person name="Xie B."/>
            <person name="Cheng X."/>
        </authorList>
    </citation>
    <scope>NUCLEOTIDE SEQUENCE</scope>
    <source>
        <strain evidence="6">HR02</strain>
    </source>
</reference>
<dbReference type="SUPFAM" id="SSF47336">
    <property type="entry name" value="ACP-like"/>
    <property type="match status" value="1"/>
</dbReference>
<feature type="region of interest" description="Disordered" evidence="4">
    <location>
        <begin position="824"/>
        <end position="856"/>
    </location>
</feature>
<dbReference type="Gene3D" id="1.10.1200.10">
    <property type="entry name" value="ACP-like"/>
    <property type="match status" value="1"/>
</dbReference>
<dbReference type="Pfam" id="PF00550">
    <property type="entry name" value="PP-binding"/>
    <property type="match status" value="1"/>
</dbReference>
<dbReference type="PANTHER" id="PTHR45527:SF16">
    <property type="entry name" value="NONRIBOSOMAL PEPTIDE SYNTHASE ATNA-RELATED"/>
    <property type="match status" value="1"/>
</dbReference>
<keyword evidence="3" id="KW-0436">Ligase</keyword>
<name>A0A9P8N772_9HYPO</name>
<dbReference type="InterPro" id="IPR042099">
    <property type="entry name" value="ANL_N_sf"/>
</dbReference>
<dbReference type="PANTHER" id="PTHR45527">
    <property type="entry name" value="NONRIBOSOMAL PEPTIDE SYNTHETASE"/>
    <property type="match status" value="1"/>
</dbReference>
<dbReference type="GO" id="GO:0044550">
    <property type="term" value="P:secondary metabolite biosynthetic process"/>
    <property type="evidence" value="ECO:0007669"/>
    <property type="project" value="TreeGrafter"/>
</dbReference>
<dbReference type="GO" id="GO:0043041">
    <property type="term" value="P:amino acid activation for nonribosomal peptide biosynthetic process"/>
    <property type="evidence" value="ECO:0007669"/>
    <property type="project" value="TreeGrafter"/>
</dbReference>
<dbReference type="InterPro" id="IPR000873">
    <property type="entry name" value="AMP-dep_synth/lig_dom"/>
</dbReference>
<dbReference type="InterPro" id="IPR013120">
    <property type="entry name" value="FAR_NAD-bd"/>
</dbReference>
<dbReference type="RefSeq" id="XP_044724547.1">
    <property type="nucleotide sequence ID" value="XM_044860914.1"/>
</dbReference>
<dbReference type="Gene3D" id="3.30.559.10">
    <property type="entry name" value="Chloramphenicol acetyltransferase-like domain"/>
    <property type="match status" value="1"/>
</dbReference>
<dbReference type="CDD" id="cd19545">
    <property type="entry name" value="FUM14_C_NRPS-like"/>
    <property type="match status" value="1"/>
</dbReference>
<protein>
    <submittedName>
        <fullName evidence="6">AMP-binding enzyme domain-containing protein</fullName>
    </submittedName>
</protein>
<dbReference type="SUPFAM" id="SSF56801">
    <property type="entry name" value="Acetyl-CoA synthetase-like"/>
    <property type="match status" value="2"/>
</dbReference>
<evidence type="ECO:0000313" key="7">
    <source>
        <dbReference type="Proteomes" id="UP000824596"/>
    </source>
</evidence>
<keyword evidence="1" id="KW-0596">Phosphopantetheine</keyword>
<feature type="region of interest" description="Disordered" evidence="4">
    <location>
        <begin position="2325"/>
        <end position="2345"/>
    </location>
</feature>
<feature type="domain" description="Carrier" evidence="5">
    <location>
        <begin position="853"/>
        <end position="929"/>
    </location>
</feature>
<dbReference type="Gene3D" id="3.40.50.12780">
    <property type="entry name" value="N-terminal domain of ligase-like"/>
    <property type="match status" value="2"/>
</dbReference>
<keyword evidence="7" id="KW-1185">Reference proteome</keyword>
<dbReference type="InterPro" id="IPR001242">
    <property type="entry name" value="Condensation_dom"/>
</dbReference>
<dbReference type="GO" id="GO:0005737">
    <property type="term" value="C:cytoplasm"/>
    <property type="evidence" value="ECO:0007669"/>
    <property type="project" value="TreeGrafter"/>
</dbReference>
<dbReference type="Pfam" id="PF00501">
    <property type="entry name" value="AMP-binding"/>
    <property type="match status" value="2"/>
</dbReference>
<dbReference type="CDD" id="cd05918">
    <property type="entry name" value="A_NRPS_SidN3_like"/>
    <property type="match status" value="2"/>
</dbReference>
<dbReference type="NCBIfam" id="TIGR01733">
    <property type="entry name" value="AA-adenyl-dom"/>
    <property type="match status" value="1"/>
</dbReference>
<dbReference type="Gene3D" id="3.30.300.30">
    <property type="match status" value="2"/>
</dbReference>
<keyword evidence="2" id="KW-0597">Phosphoprotein</keyword>
<dbReference type="SUPFAM" id="SSF51735">
    <property type="entry name" value="NAD(P)-binding Rossmann-fold domains"/>
    <property type="match status" value="1"/>
</dbReference>
<dbReference type="PROSITE" id="PS50075">
    <property type="entry name" value="CARRIER"/>
    <property type="match status" value="1"/>
</dbReference>
<dbReference type="InterPro" id="IPR036291">
    <property type="entry name" value="NAD(P)-bd_dom_sf"/>
</dbReference>
<dbReference type="InterPro" id="IPR045851">
    <property type="entry name" value="AMP-bd_C_sf"/>
</dbReference>
<evidence type="ECO:0000256" key="1">
    <source>
        <dbReference type="ARBA" id="ARBA00022450"/>
    </source>
</evidence>
<evidence type="ECO:0000313" key="6">
    <source>
        <dbReference type="EMBL" id="KAH0967034.1"/>
    </source>
</evidence>
<dbReference type="InterPro" id="IPR010071">
    <property type="entry name" value="AA_adenyl_dom"/>
</dbReference>
<dbReference type="FunFam" id="3.30.300.30:FF:000015">
    <property type="entry name" value="Nonribosomal peptide synthase SidD"/>
    <property type="match status" value="2"/>
</dbReference>
<sequence length="2345" mass="256280">MTVHSSWNPRLKSVKFEFETEPTASIDAQQPPHDVVFENPIPFDIPGVPKSRLVGESCDIGTLAAKSNTDLVALISTAWALVLSQQVDGPSVEFGLSLSDDSLSVHPVHTSLDRRRAISEVLRDAAAHVEQIRSSNPSTDGLEQAGHNGDGASLFQSVLDISARGTRLDEAVPLDRPLVIGCLVDHDEQEVTFTALFEERIIQRNLLRFLLSDLEHVVWQMLQPQAAHLALKDLETIGPVSQRAMRRLNRPLQPKRDCLVQHLIASNVADRPEAPAVDAWDGTLTYARLDAQSNCLARHLVSLGVGPEVFVPIIFEKSKMSIVAMLAVVKAGGAFMPLDPRMPLSRLHSMVAQAGPSIAVSSVSCRGKMPRGVEEIILDEALLARIAAHQMDRSGCPATTATPDNVLYLMFTSGSTGKPKGVAVNHASFCSSAIGFKDAIRLASPQRRALHYASPGFDASIMETLVTLIVGACICIPSDADRLDDVAKCIVDFQVNWAFLTPPIARLLRPEDVPRLEVLCLGGEALPRDVVEIWADSVDVINAYGPTECTIVAMVSDPISRTSQSIPLGKPVGCAVWILNEEGDRIQSFNSVGEIIIEGPGVARGYLGDEVKTAAVFGEHADFLDTITSSSSRFYRTGDLGRMNVDGTIDYLGRKDTQVKVNGQRIETGEIEHHMKNILNQRDEKPALDVVVELLQPDHGSRAFLAAFVGPGEGTAPDCASKQGIFIDRVDPVSRQILERTTGIKGALSEKLPDYMIPRVILPCESIPRTSSGKTDRKRLRQTGNDLTMAQVKEIQVPTTMKGCRKHLETSKAMISTCFDDDQDEKASWTTSSDGSATQDASETSEDSTSGLPCLTPGEQFMREIWADILELPKENILPNDDFLLLGGDSIGFIKVVAACRRAGIHTTVAALASFTVLQDMARVCERSQNGAGSSSAGRRKPFGLLRQDQVVALRKEAAVQCAIDPNLVQDLYPCTHTQEDLMVANIIHPGVSIGRFNHRLPKDIDVARFKKAWESVWKDTPILRTRFTNTSAGSLQVVVDEAMPWSESHNLEAYIKADNAKPMLPGLPLSRFALVFENDKTVHFVWTMHHMLYDGWSVSLICKRVNASYRGLATEPASDFRQFVAYSRELDGKRNATYWQKKLEGVTSSTFPAPARPDHACRANRVVRDYLELPERKEQCKTTMSTMVQAAWAIMIGHFSKTTDVLFGATISGRNAPLRGIDNIEGPTMATVPVRLTVRPDSRAVDFLHSVRDHFTEMIPYEQTALKAIRAMSEDTKRGCDFQNMLVIQAGSVWGSDDEPLGEPSHRGEDATVPVLCQVWLLQSRIHFDVVFDEQITCREVVTEAIAAVKDILGQLLQLSDSSETQLANIQPGKAQETSIVSCLGPSPVKTVQATVHDLVSDVSRQQQHEEAVCTSETSVSYQEGMILPLCFEKSVWTIVAMLAALKTGAAFVLLDPSQPQQRLEELVSQVAAQFVLISPLQAMSMNFAVSLRQVIVDGAFLQTLPAARRDELPDVSPSDLAYIIFTSGAAAYSKALLLEAKRRILHFSSYSFDASLNETLVVLMHGGTVCIANEKERTQDLAGFVRRTKVDWAILTPSVARLLSPSDVPLLETLDLGGEAPDRALLSRWHQARVRVFNVYGPAEGAGTALSQQYAGGVDPRTIGFPMGCQVWIVDPSDHDKLVAGGQTGELVLEGPILANGYFKDPQKTAQSFISNPKWATQPGFGSGPRRMYKTGDLVFRKDNGAIDYVGRKDLQVKHHGQRIELGDIETNLAACSGVKRCAVFYPVAGPLKQQLVAIIEADTKEEENEAFPRQLKTELAAKVPGSMVPAHWLDAGSLAHDGQPLPLSLSGKLDRRLITAQLERLSASEADQALETSGYQDVHDDAGTGVIGEEEQPAYTIARKIHEMLPARIQAGLASKCENECPERTSFDDLTLQSSGLDSLNMMSLMYFISRQFDANVSMQLLMDKKTTIRKLANPTTIDVMAEICRHDSRVAALQRNDQASGSGMSLEQYATLGEPVTVLLTGGNGFIGTQILRQLLEHRRVSGVIAVVRGETAERARSRTIEAARRARWWTDLHGEKLQVWPGDLSLPCLGLEPAHWEHLQGGNVDIIIHNGAAVHWAKSYAALEAANVDSTVELLCLAATVPRMGFAIISPGLVVGTATEGVANIDDYIWRLAAACIRLGAYNATQADSWVELSDAATMATTIVDTAFESAIPGMAPQVVKQVYDGMKWGQFWAVLAGMGYRLEAREAAEWLASMREDIDACKESHPLWPLAHMLESQTMQEAAESWRGETPLRLKLAVRRNAEFLSSVGFLPPLTSNGQEATQGSSGGTFSRSGR</sequence>